<dbReference type="EMBL" id="AWSQ01000002">
    <property type="protein sequence ID" value="KFX69695.1"/>
    <property type="molecule type" value="Genomic_DNA"/>
</dbReference>
<dbReference type="Proteomes" id="UP000030063">
    <property type="component" value="Unassembled WGS sequence"/>
</dbReference>
<dbReference type="AlphaFoldDB" id="A0A0A1YIF9"/>
<dbReference type="OrthoDB" id="6865224at2"/>
<evidence type="ECO:0000313" key="1">
    <source>
        <dbReference type="EMBL" id="KFX69695.1"/>
    </source>
</evidence>
<comment type="caution">
    <text evidence="1">The sequence shown here is derived from an EMBL/GenBank/DDBJ whole genome shotgun (WGS) entry which is preliminary data.</text>
</comment>
<sequence length="227" mass="25142">MTLDNLRLVQIGEHLCRAWQQPHPAFASGNDARSSENALLLQLYGSLVKAAGCGWQNAGRTLVDKTYLRILKDCSGLDFQGLSVDELAVRLDGFIRQELAPRWGQIAESRGAEGLPLATELLDGCSLALFASAQVHRATRQLLFYLCPQLPLLPCPSDSQQSSDEQLQAYQTLLPQLPVLPRPQQFAGDAQQQALIRQLIEGSDWWRRRVLAAWQAEIAQTHCATAL</sequence>
<accession>A0A0A1YIF9</accession>
<keyword evidence="2" id="KW-1185">Reference proteome</keyword>
<name>A0A0A1YIF9_9PSED</name>
<organism evidence="1 2">
    <name type="scientific">Pseudomonas taeanensis MS-3</name>
    <dbReference type="NCBI Taxonomy" id="1395571"/>
    <lineage>
        <taxon>Bacteria</taxon>
        <taxon>Pseudomonadati</taxon>
        <taxon>Pseudomonadota</taxon>
        <taxon>Gammaproteobacteria</taxon>
        <taxon>Pseudomonadales</taxon>
        <taxon>Pseudomonadaceae</taxon>
        <taxon>Pseudomonas</taxon>
    </lineage>
</organism>
<proteinExistence type="predicted"/>
<protein>
    <submittedName>
        <fullName evidence="1">Uncharacterized protein</fullName>
    </submittedName>
</protein>
<dbReference type="RefSeq" id="WP_025164941.1">
    <property type="nucleotide sequence ID" value="NZ_AWSQ01000002.1"/>
</dbReference>
<evidence type="ECO:0000313" key="2">
    <source>
        <dbReference type="Proteomes" id="UP000030063"/>
    </source>
</evidence>
<reference evidence="1 2" key="1">
    <citation type="journal article" date="2014" name="Genome Announc.">
        <title>Draft Genome Sequence of Petroleum Oil-Degrading Marine Bacterium Pseudomonas taeanensis Strain MS-3, Isolated from a Crude Oil-Contaminated Seashore.</title>
        <authorList>
            <person name="Lee S.Y."/>
            <person name="Kim S.H."/>
            <person name="Lee D.G."/>
            <person name="Shin S."/>
            <person name="Yun S.H."/>
            <person name="Choi C.W."/>
            <person name="Chung Y.H."/>
            <person name="Choi J.S."/>
            <person name="Kahng H.Y."/>
            <person name="Kim S.I."/>
        </authorList>
    </citation>
    <scope>NUCLEOTIDE SEQUENCE [LARGE SCALE GENOMIC DNA]</scope>
    <source>
        <strain evidence="1 2">MS-3</strain>
    </source>
</reference>
<gene>
    <name evidence="1" type="ORF">TMS3_0109250</name>
</gene>